<dbReference type="Proteomes" id="UP000005710">
    <property type="component" value="Unassembled WGS sequence"/>
</dbReference>
<dbReference type="STRING" id="867903.ThesuDRAFT_01269"/>
<feature type="transmembrane region" description="Helical" evidence="24">
    <location>
        <begin position="332"/>
        <end position="352"/>
    </location>
</feature>
<feature type="transmembrane region" description="Helical" evidence="24">
    <location>
        <begin position="489"/>
        <end position="508"/>
    </location>
</feature>
<keyword evidence="11" id="KW-0547">Nucleotide-binding</keyword>
<dbReference type="SFLD" id="SFLDS00003">
    <property type="entry name" value="Haloacid_Dehalogenase"/>
    <property type="match status" value="1"/>
</dbReference>
<evidence type="ECO:0000256" key="20">
    <source>
        <dbReference type="ARBA" id="ARBA00029719"/>
    </source>
</evidence>
<dbReference type="PANTHER" id="PTHR43520">
    <property type="entry name" value="ATP7, ISOFORM B"/>
    <property type="match status" value="1"/>
</dbReference>
<dbReference type="InterPro" id="IPR036412">
    <property type="entry name" value="HAD-like_sf"/>
</dbReference>
<dbReference type="InterPro" id="IPR059000">
    <property type="entry name" value="ATPase_P-type_domA"/>
</dbReference>
<dbReference type="GO" id="GO:0005524">
    <property type="term" value="F:ATP binding"/>
    <property type="evidence" value="ECO:0007669"/>
    <property type="project" value="UniProtKB-KW"/>
</dbReference>
<dbReference type="FunFam" id="3.40.50.1000:FF:000144">
    <property type="entry name" value="copper-transporting ATPase 1 isoform X2"/>
    <property type="match status" value="1"/>
</dbReference>
<evidence type="ECO:0000256" key="7">
    <source>
        <dbReference type="ARBA" id="ARBA00022553"/>
    </source>
</evidence>
<keyword evidence="6" id="KW-1003">Cell membrane</keyword>
<comment type="similarity">
    <text evidence="2">Belongs to the cation transport ATPase (P-type) (TC 3.A.3) family. Type IB subfamily.</text>
</comment>
<reference evidence="26" key="2">
    <citation type="submission" date="2012-10" db="EMBL/GenBank/DDBJ databases">
        <title>Improved high-quality draft of Thermaerobacter subterraneus C21, DSM 13965.</title>
        <authorList>
            <consortium name="DOE Joint Genome Institute"/>
            <person name="Eisen J."/>
            <person name="Huntemann M."/>
            <person name="Wei C.-L."/>
            <person name="Han J."/>
            <person name="Detter J.C."/>
            <person name="Han C."/>
            <person name="Tapia R."/>
            <person name="Chen A."/>
            <person name="Kyrpides N."/>
            <person name="Mavromatis K."/>
            <person name="Markowitz V."/>
            <person name="Szeto E."/>
            <person name="Ivanova N."/>
            <person name="Mikhailova N."/>
            <person name="Ovchinnikova G."/>
            <person name="Pagani I."/>
            <person name="Pati A."/>
            <person name="Goodwin L."/>
            <person name="Nordberg H.P."/>
            <person name="Cantor M.N."/>
            <person name="Hua S.X."/>
            <person name="Woyke T."/>
            <person name="Eisen J."/>
            <person name="Klenk H.-P."/>
        </authorList>
    </citation>
    <scope>NUCLEOTIDE SEQUENCE [LARGE SCALE GENOMIC DNA]</scope>
    <source>
        <strain evidence="26">DSM 13965</strain>
    </source>
</reference>
<dbReference type="Gene3D" id="2.70.150.10">
    <property type="entry name" value="Calcium-transporting ATPase, cytoplasmic transduction domain A"/>
    <property type="match status" value="1"/>
</dbReference>
<dbReference type="PRINTS" id="PR00942">
    <property type="entry name" value="CUATPASEI"/>
</dbReference>
<dbReference type="AlphaFoldDB" id="K6PRG9"/>
<comment type="catalytic activity">
    <reaction evidence="22">
        <text>Cu(+)(in) + ATP + H2O = Cu(+)(out) + ADP + phosphate + H(+)</text>
        <dbReference type="Rhea" id="RHEA:25792"/>
        <dbReference type="ChEBI" id="CHEBI:15377"/>
        <dbReference type="ChEBI" id="CHEBI:15378"/>
        <dbReference type="ChEBI" id="CHEBI:30616"/>
        <dbReference type="ChEBI" id="CHEBI:43474"/>
        <dbReference type="ChEBI" id="CHEBI:49552"/>
        <dbReference type="ChEBI" id="CHEBI:456216"/>
        <dbReference type="EC" id="7.2.2.8"/>
    </reaction>
</comment>
<keyword evidence="27" id="KW-1185">Reference proteome</keyword>
<evidence type="ECO:0000256" key="10">
    <source>
        <dbReference type="ARBA" id="ARBA00022737"/>
    </source>
</evidence>
<keyword evidence="7" id="KW-0597">Phosphoprotein</keyword>
<dbReference type="NCBIfam" id="TIGR01494">
    <property type="entry name" value="ATPase_P-type"/>
    <property type="match status" value="2"/>
</dbReference>
<keyword evidence="13" id="KW-0067">ATP-binding</keyword>
<evidence type="ECO:0000256" key="13">
    <source>
        <dbReference type="ARBA" id="ARBA00022840"/>
    </source>
</evidence>
<keyword evidence="16 24" id="KW-1133">Transmembrane helix</keyword>
<dbReference type="InterPro" id="IPR018303">
    <property type="entry name" value="ATPase_P-typ_P_site"/>
</dbReference>
<dbReference type="HOGENOM" id="CLU_001771_0_3_9"/>
<dbReference type="FunFam" id="2.70.150.10:FF:000020">
    <property type="entry name" value="Copper-exporting P-type ATPase A"/>
    <property type="match status" value="1"/>
</dbReference>
<evidence type="ECO:0000256" key="12">
    <source>
        <dbReference type="ARBA" id="ARBA00022796"/>
    </source>
</evidence>
<dbReference type="InterPro" id="IPR017969">
    <property type="entry name" value="Heavy-metal-associated_CS"/>
</dbReference>
<dbReference type="InterPro" id="IPR008250">
    <property type="entry name" value="ATPase_P-typ_transduc_dom_A_sf"/>
</dbReference>
<accession>K6PRG9</accession>
<evidence type="ECO:0000256" key="4">
    <source>
        <dbReference type="ARBA" id="ARBA00015102"/>
    </source>
</evidence>
<dbReference type="SFLD" id="SFLDF00027">
    <property type="entry name" value="p-type_atpase"/>
    <property type="match status" value="1"/>
</dbReference>
<dbReference type="PROSITE" id="PS01047">
    <property type="entry name" value="HMA_1"/>
    <property type="match status" value="2"/>
</dbReference>
<dbReference type="InterPro" id="IPR006122">
    <property type="entry name" value="HMA_Cu_ion-bd"/>
</dbReference>
<proteinExistence type="inferred from homology"/>
<feature type="compositionally biased region" description="Low complexity" evidence="23">
    <location>
        <begin position="56"/>
        <end position="79"/>
    </location>
</feature>
<dbReference type="Gene3D" id="3.40.50.1000">
    <property type="entry name" value="HAD superfamily/HAD-like"/>
    <property type="match status" value="1"/>
</dbReference>
<feature type="transmembrane region" description="Helical" evidence="24">
    <location>
        <begin position="884"/>
        <end position="903"/>
    </location>
</feature>
<dbReference type="InterPro" id="IPR023298">
    <property type="entry name" value="ATPase_P-typ_TM_dom_sf"/>
</dbReference>
<dbReference type="GO" id="GO:0016887">
    <property type="term" value="F:ATP hydrolysis activity"/>
    <property type="evidence" value="ECO:0007669"/>
    <property type="project" value="InterPro"/>
</dbReference>
<dbReference type="CDD" id="cd02094">
    <property type="entry name" value="P-type_ATPase_Cu-like"/>
    <property type="match status" value="1"/>
</dbReference>
<evidence type="ECO:0000256" key="5">
    <source>
        <dbReference type="ARBA" id="ARBA00022448"/>
    </source>
</evidence>
<feature type="domain" description="HMA" evidence="25">
    <location>
        <begin position="82"/>
        <end position="148"/>
    </location>
</feature>
<comment type="caution">
    <text evidence="26">The sequence shown here is derived from an EMBL/GenBank/DDBJ whole genome shotgun (WGS) entry which is preliminary data.</text>
</comment>
<evidence type="ECO:0000256" key="17">
    <source>
        <dbReference type="ARBA" id="ARBA00023008"/>
    </source>
</evidence>
<dbReference type="RefSeq" id="WP_006903537.1">
    <property type="nucleotide sequence ID" value="NZ_JH976535.1"/>
</dbReference>
<keyword evidence="10" id="KW-0677">Repeat</keyword>
<dbReference type="eggNOG" id="COG2217">
    <property type="taxonomic scope" value="Bacteria"/>
</dbReference>
<dbReference type="EMBL" id="AENY02000002">
    <property type="protein sequence ID" value="EKP95517.1"/>
    <property type="molecule type" value="Genomic_DNA"/>
</dbReference>
<keyword evidence="18" id="KW-0406">Ion transport</keyword>
<feature type="transmembrane region" description="Helical" evidence="24">
    <location>
        <begin position="273"/>
        <end position="291"/>
    </location>
</feature>
<feature type="transmembrane region" description="Helical" evidence="24">
    <location>
        <begin position="514"/>
        <end position="535"/>
    </location>
</feature>
<dbReference type="Gene3D" id="3.40.1110.10">
    <property type="entry name" value="Calcium-transporting ATPase, cytoplasmic domain N"/>
    <property type="match status" value="1"/>
</dbReference>
<dbReference type="PROSITE" id="PS50846">
    <property type="entry name" value="HMA_2"/>
    <property type="match status" value="2"/>
</dbReference>
<dbReference type="NCBIfam" id="TIGR00003">
    <property type="entry name" value="copper ion binding protein"/>
    <property type="match status" value="2"/>
</dbReference>
<dbReference type="InterPro" id="IPR023299">
    <property type="entry name" value="ATPase_P-typ_cyto_dom_N"/>
</dbReference>
<dbReference type="Pfam" id="PF00702">
    <property type="entry name" value="Hydrolase"/>
    <property type="match status" value="1"/>
</dbReference>
<gene>
    <name evidence="26" type="ORF">ThesuDRAFT_01269</name>
</gene>
<dbReference type="GO" id="GO:0005507">
    <property type="term" value="F:copper ion binding"/>
    <property type="evidence" value="ECO:0007669"/>
    <property type="project" value="InterPro"/>
</dbReference>
<keyword evidence="12" id="KW-0187">Copper transport</keyword>
<evidence type="ECO:0000256" key="11">
    <source>
        <dbReference type="ARBA" id="ARBA00022741"/>
    </source>
</evidence>
<evidence type="ECO:0000256" key="19">
    <source>
        <dbReference type="ARBA" id="ARBA00023136"/>
    </source>
</evidence>
<evidence type="ECO:0000256" key="9">
    <source>
        <dbReference type="ARBA" id="ARBA00022723"/>
    </source>
</evidence>
<evidence type="ECO:0000256" key="1">
    <source>
        <dbReference type="ARBA" id="ARBA00004651"/>
    </source>
</evidence>
<dbReference type="InterPro" id="IPR036163">
    <property type="entry name" value="HMA_dom_sf"/>
</dbReference>
<name>K6PRG9_9FIRM</name>
<evidence type="ECO:0000256" key="3">
    <source>
        <dbReference type="ARBA" id="ARBA00012517"/>
    </source>
</evidence>
<organism evidence="26 27">
    <name type="scientific">Thermaerobacter subterraneus DSM 13965</name>
    <dbReference type="NCBI Taxonomy" id="867903"/>
    <lineage>
        <taxon>Bacteria</taxon>
        <taxon>Bacillati</taxon>
        <taxon>Bacillota</taxon>
        <taxon>Clostridia</taxon>
        <taxon>Eubacteriales</taxon>
        <taxon>Clostridiales Family XVII. Incertae Sedis</taxon>
        <taxon>Thermaerobacter</taxon>
    </lineage>
</organism>
<dbReference type="CDD" id="cd00371">
    <property type="entry name" value="HMA"/>
    <property type="match status" value="2"/>
</dbReference>
<dbReference type="GO" id="GO:0055070">
    <property type="term" value="P:copper ion homeostasis"/>
    <property type="evidence" value="ECO:0007669"/>
    <property type="project" value="TreeGrafter"/>
</dbReference>
<evidence type="ECO:0000256" key="23">
    <source>
        <dbReference type="SAM" id="MobiDB-lite"/>
    </source>
</evidence>
<feature type="domain" description="HMA" evidence="25">
    <location>
        <begin position="150"/>
        <end position="216"/>
    </location>
</feature>
<feature type="region of interest" description="Disordered" evidence="23">
    <location>
        <begin position="1"/>
        <end position="79"/>
    </location>
</feature>
<feature type="transmembrane region" description="Helical" evidence="24">
    <location>
        <begin position="303"/>
        <end position="326"/>
    </location>
</feature>
<dbReference type="FunFam" id="3.30.70.100:FF:000005">
    <property type="entry name" value="Copper-exporting P-type ATPase A"/>
    <property type="match status" value="2"/>
</dbReference>
<comment type="subcellular location">
    <subcellularLocation>
        <location evidence="1">Cell membrane</location>
        <topology evidence="1">Multi-pass membrane protein</topology>
    </subcellularLocation>
</comment>
<evidence type="ECO:0000256" key="22">
    <source>
        <dbReference type="ARBA" id="ARBA00049289"/>
    </source>
</evidence>
<dbReference type="InterPro" id="IPR044492">
    <property type="entry name" value="P_typ_ATPase_HD_dom"/>
</dbReference>
<evidence type="ECO:0000256" key="2">
    <source>
        <dbReference type="ARBA" id="ARBA00006024"/>
    </source>
</evidence>
<feature type="region of interest" description="Disordered" evidence="23">
    <location>
        <begin position="611"/>
        <end position="642"/>
    </location>
</feature>
<evidence type="ECO:0000256" key="8">
    <source>
        <dbReference type="ARBA" id="ARBA00022692"/>
    </source>
</evidence>
<dbReference type="Gene3D" id="3.30.70.100">
    <property type="match status" value="2"/>
</dbReference>
<dbReference type="PANTHER" id="PTHR43520:SF8">
    <property type="entry name" value="P-TYPE CU(+) TRANSPORTER"/>
    <property type="match status" value="1"/>
</dbReference>
<keyword evidence="9" id="KW-0479">Metal-binding</keyword>
<dbReference type="InterPro" id="IPR023214">
    <property type="entry name" value="HAD_sf"/>
</dbReference>
<feature type="transmembrane region" description="Helical" evidence="24">
    <location>
        <begin position="240"/>
        <end position="261"/>
    </location>
</feature>
<keyword evidence="5" id="KW-0813">Transport</keyword>
<evidence type="ECO:0000256" key="14">
    <source>
        <dbReference type="ARBA" id="ARBA00022842"/>
    </source>
</evidence>
<evidence type="ECO:0000256" key="24">
    <source>
        <dbReference type="SAM" id="Phobius"/>
    </source>
</evidence>
<evidence type="ECO:0000256" key="21">
    <source>
        <dbReference type="ARBA" id="ARBA00033239"/>
    </source>
</evidence>
<reference evidence="26" key="1">
    <citation type="submission" date="2010-10" db="EMBL/GenBank/DDBJ databases">
        <authorList>
            <consortium name="US DOE Joint Genome Institute (JGI-PGF)"/>
            <person name="Lucas S."/>
            <person name="Copeland A."/>
            <person name="Lapidus A."/>
            <person name="Bruce D."/>
            <person name="Goodwin L."/>
            <person name="Pitluck S."/>
            <person name="Kyrpides N."/>
            <person name="Mavromatis K."/>
            <person name="Detter J.C."/>
            <person name="Han C."/>
            <person name="Land M."/>
            <person name="Hauser L."/>
            <person name="Markowitz V."/>
            <person name="Cheng J.-F."/>
            <person name="Hugenholtz P."/>
            <person name="Woyke T."/>
            <person name="Wu D."/>
            <person name="Pukall R."/>
            <person name="Wahrenburg C."/>
            <person name="Brambilla E."/>
            <person name="Klenk H.-P."/>
            <person name="Eisen J.A."/>
        </authorList>
    </citation>
    <scope>NUCLEOTIDE SEQUENCE [LARGE SCALE GENOMIC DNA]</scope>
    <source>
        <strain evidence="26">DSM 13965</strain>
    </source>
</reference>
<evidence type="ECO:0000256" key="15">
    <source>
        <dbReference type="ARBA" id="ARBA00022967"/>
    </source>
</evidence>
<dbReference type="SUPFAM" id="SSF55008">
    <property type="entry name" value="HMA, heavy metal-associated domain"/>
    <property type="match status" value="2"/>
</dbReference>
<keyword evidence="15" id="KW-1278">Translocase</keyword>
<dbReference type="InterPro" id="IPR001757">
    <property type="entry name" value="P_typ_ATPase"/>
</dbReference>
<feature type="compositionally biased region" description="Gly residues" evidence="23">
    <location>
        <begin position="41"/>
        <end position="55"/>
    </location>
</feature>
<evidence type="ECO:0000256" key="18">
    <source>
        <dbReference type="ARBA" id="ARBA00023065"/>
    </source>
</evidence>
<keyword evidence="19 24" id="KW-0472">Membrane</keyword>
<dbReference type="Pfam" id="PF00403">
    <property type="entry name" value="HMA"/>
    <property type="match status" value="2"/>
</dbReference>
<dbReference type="SUPFAM" id="SSF81653">
    <property type="entry name" value="Calcium ATPase, transduction domain A"/>
    <property type="match status" value="1"/>
</dbReference>
<keyword evidence="8 24" id="KW-0812">Transmembrane</keyword>
<evidence type="ECO:0000259" key="25">
    <source>
        <dbReference type="PROSITE" id="PS50846"/>
    </source>
</evidence>
<dbReference type="SUPFAM" id="SSF56784">
    <property type="entry name" value="HAD-like"/>
    <property type="match status" value="1"/>
</dbReference>
<dbReference type="PROSITE" id="PS00154">
    <property type="entry name" value="ATPASE_E1_E2"/>
    <property type="match status" value="1"/>
</dbReference>
<dbReference type="GO" id="GO:0005886">
    <property type="term" value="C:plasma membrane"/>
    <property type="evidence" value="ECO:0007669"/>
    <property type="project" value="UniProtKB-SubCell"/>
</dbReference>
<evidence type="ECO:0000313" key="27">
    <source>
        <dbReference type="Proteomes" id="UP000005710"/>
    </source>
</evidence>
<dbReference type="PRINTS" id="PR00119">
    <property type="entry name" value="CATATPASE"/>
</dbReference>
<evidence type="ECO:0000256" key="16">
    <source>
        <dbReference type="ARBA" id="ARBA00022989"/>
    </source>
</evidence>
<sequence length="944" mass="97325">MADTSLLQQRAGAGTGPTPRPGPGTGTGDRTGDGVSHHTGHGTGGPTGPGNGTVGNGTVDGARNPRASADGASAATPSASTAEVTLPIEGMTCAACANRIERGLKKMDGVADAAVNLALARARVRFDPSRVTVTDMAARVRDLGYDVPLQQVRLAISGMTCAACVNRVERALRRVPGVAEAAVNLATGTGTVRLLPGTASVADLVGAVRDAGYEAEPVGEAGDEAEAARQREIRGWWNRFVLGAVLSLPLLVAMAAHFFTWHGPVFDLLQNGWLQLALATPVQFYVGWIFYRDSYFNLKNRNANMSVLVALGTTAAYAYSVVALLWPGLGITGLYFEISAILITLVALGKYLEAVAKGRTSAAIKKLLGLQARTARVIRDGREVDVPVEEVAVGDVVVVRPGEKIPVDGVVLEGRSAVDESMLTGESLPVEKGPGDEVIGATVNTTGTFKFRATKVGRDTALAQIVRIVEEAQASKAPIQAFADRVSNVFVPAVMALAGVTFAGWLVATGDLTRALLAATAVLVIACPCALGLATPTAVMVGTGRGAENGILFRGGEHLEATATLDAILLDKTGTLTVGKPSVTDVVVLEALEALDAGPGVDGDVVEDAAEDAGEAPTGAGASGNAAPGGDAAPGRGGAGSSDLDAAQRALLRLVASVERASEHPLAAAIVQRAREAGLDLDEPESFEAIPGHGVQARLAGRDVVVGNRRLMEARGVAVDAAADRLAALEEQGKTVMLVAVDGRLAGLIAVADTLKETAPEAVAALHEMGLEVWMITGDNARTARAVARQAGIPAERVLAEVLPADKAAKVRELQARGRKVAMVGDGINDAPALAAADVGIAIGTGTDVAIEAADVTLMRGDLRTLVAAIELSRATLAKIRQNLFWALIYNTLGIPVAALGYLSPVLAGAAMALSSVSVTTNSTLLKRFDPMRRFRRDERSPAS</sequence>
<dbReference type="OrthoDB" id="9813266at2"/>
<dbReference type="GO" id="GO:0140581">
    <property type="term" value="F:P-type monovalent copper transporter activity"/>
    <property type="evidence" value="ECO:0007669"/>
    <property type="project" value="UniProtKB-EC"/>
</dbReference>
<evidence type="ECO:0000313" key="26">
    <source>
        <dbReference type="EMBL" id="EKP95517.1"/>
    </source>
</evidence>
<dbReference type="SFLD" id="SFLDG00002">
    <property type="entry name" value="C1.7:_P-type_atpase_like"/>
    <property type="match status" value="1"/>
</dbReference>
<protein>
    <recommendedName>
        <fullName evidence="4">Copper-exporting P-type ATPase</fullName>
        <ecNumber evidence="3">7.2.2.8</ecNumber>
    </recommendedName>
    <alternativeName>
        <fullName evidence="20">Copper-exporting P-type ATPase A</fullName>
    </alternativeName>
    <alternativeName>
        <fullName evidence="21">Cu(+)-exporting ATPase</fullName>
    </alternativeName>
</protein>
<keyword evidence="17" id="KW-0186">Copper</keyword>
<feature type="transmembrane region" description="Helical" evidence="24">
    <location>
        <begin position="909"/>
        <end position="926"/>
    </location>
</feature>
<feature type="compositionally biased region" description="Low complexity" evidence="23">
    <location>
        <begin position="615"/>
        <end position="634"/>
    </location>
</feature>
<dbReference type="InterPro" id="IPR006121">
    <property type="entry name" value="HMA_dom"/>
</dbReference>
<dbReference type="GO" id="GO:0043682">
    <property type="term" value="F:P-type divalent copper transporter activity"/>
    <property type="evidence" value="ECO:0007669"/>
    <property type="project" value="TreeGrafter"/>
</dbReference>
<keyword evidence="14" id="KW-0460">Magnesium</keyword>
<evidence type="ECO:0000256" key="6">
    <source>
        <dbReference type="ARBA" id="ARBA00022475"/>
    </source>
</evidence>
<dbReference type="SUPFAM" id="SSF81665">
    <property type="entry name" value="Calcium ATPase, transmembrane domain M"/>
    <property type="match status" value="1"/>
</dbReference>
<dbReference type="EC" id="7.2.2.8" evidence="3"/>
<dbReference type="Pfam" id="PF00122">
    <property type="entry name" value="E1-E2_ATPase"/>
    <property type="match status" value="1"/>
</dbReference>